<dbReference type="Proteomes" id="UP001201980">
    <property type="component" value="Unassembled WGS sequence"/>
</dbReference>
<feature type="region of interest" description="Disordered" evidence="1">
    <location>
        <begin position="442"/>
        <end position="472"/>
    </location>
</feature>
<reference evidence="2" key="1">
    <citation type="submission" date="2022-07" db="EMBL/GenBank/DDBJ databases">
        <title>Draft genome sequence of Zalerion maritima ATCC 34329, a (micro)plastics degrading marine fungus.</title>
        <authorList>
            <person name="Paco A."/>
            <person name="Goncalves M.F.M."/>
            <person name="Rocha-Santos T.A.P."/>
            <person name="Alves A."/>
        </authorList>
    </citation>
    <scope>NUCLEOTIDE SEQUENCE</scope>
    <source>
        <strain evidence="2">ATCC 34329</strain>
    </source>
</reference>
<feature type="region of interest" description="Disordered" evidence="1">
    <location>
        <begin position="172"/>
        <end position="196"/>
    </location>
</feature>
<evidence type="ECO:0000313" key="2">
    <source>
        <dbReference type="EMBL" id="KAJ2899434.1"/>
    </source>
</evidence>
<evidence type="ECO:0000313" key="3">
    <source>
        <dbReference type="Proteomes" id="UP001201980"/>
    </source>
</evidence>
<accession>A0AAD5RPH1</accession>
<comment type="caution">
    <text evidence="2">The sequence shown here is derived from an EMBL/GenBank/DDBJ whole genome shotgun (WGS) entry which is preliminary data.</text>
</comment>
<feature type="compositionally biased region" description="Low complexity" evidence="1">
    <location>
        <begin position="358"/>
        <end position="371"/>
    </location>
</feature>
<protein>
    <submittedName>
        <fullName evidence="2">Uncharacterized protein</fullName>
    </submittedName>
</protein>
<gene>
    <name evidence="2" type="ORF">MKZ38_003049</name>
</gene>
<sequence>MFRTALRISTRTFLRSPFLRTGLLTRTSGSLLRISRASRAPSTCALLLSLYNVLLHSILPHGPAAQVRSLHFWHAYPAALQVVGGVLQQQRRVATLASARLDGHGRGSGTGNGRGGFHTQAWLVGTEQRVEKPRPSLRGGYEWKEANGMAMTWQTRGPVRAFWSTASPKQYCGAGSRSGGSGPRNMGARSDGDCCRQTGSGPSPSYYQYNLPPGSCHHHHQRSNCQHCSPPRYVAISSRSRSMTVPPTDPPFRGQCQVRSRFQGRGRGCGGSEFDNPAFANRGICHVRGQRCGKGVGFASDMTPRAPRSPCLRTSGAIHRPWWAEAADSFTPAGSPQQPCRHHGYHYGRCQPWHAEPESQSQQQRPASQPEEPTPVPRSLPSFLLARRESLISSHLSTISRIPTSTHVPLTYAVDKLMKTINTERHRRHEVQLQRGLQDAVQEDKFRSQKSSVVEDTEKRIEEEEEEEEKLGVEELGEIPPATEAQLAQWLSTEIPQTLEIYHSEVRDGNGIESKAKEKKETEVKMVLTCSKERADVMDWRLFAFWRDPGVEFKFELPNSEVKQ</sequence>
<feature type="region of interest" description="Disordered" evidence="1">
    <location>
        <begin position="351"/>
        <end position="379"/>
    </location>
</feature>
<dbReference type="AlphaFoldDB" id="A0AAD5RPH1"/>
<keyword evidence="3" id="KW-1185">Reference proteome</keyword>
<name>A0AAD5RPH1_9PEZI</name>
<evidence type="ECO:0000256" key="1">
    <source>
        <dbReference type="SAM" id="MobiDB-lite"/>
    </source>
</evidence>
<organism evidence="2 3">
    <name type="scientific">Zalerion maritima</name>
    <dbReference type="NCBI Taxonomy" id="339359"/>
    <lineage>
        <taxon>Eukaryota</taxon>
        <taxon>Fungi</taxon>
        <taxon>Dikarya</taxon>
        <taxon>Ascomycota</taxon>
        <taxon>Pezizomycotina</taxon>
        <taxon>Sordariomycetes</taxon>
        <taxon>Lulworthiomycetidae</taxon>
        <taxon>Lulworthiales</taxon>
        <taxon>Lulworthiaceae</taxon>
        <taxon>Zalerion</taxon>
    </lineage>
</organism>
<dbReference type="EMBL" id="JAKWBI020000197">
    <property type="protein sequence ID" value="KAJ2899434.1"/>
    <property type="molecule type" value="Genomic_DNA"/>
</dbReference>
<proteinExistence type="predicted"/>